<accession>A0AAD8KQZ3</accession>
<keyword evidence="3" id="KW-1185">Reference proteome</keyword>
<comment type="caution">
    <text evidence="2">The sequence shown here is derived from an EMBL/GenBank/DDBJ whole genome shotgun (WGS) entry which is preliminary data.</text>
</comment>
<name>A0AAD8KQZ3_TARER</name>
<proteinExistence type="predicted"/>
<evidence type="ECO:0000256" key="1">
    <source>
        <dbReference type="SAM" id="MobiDB-lite"/>
    </source>
</evidence>
<feature type="compositionally biased region" description="Basic residues" evidence="1">
    <location>
        <begin position="138"/>
        <end position="147"/>
    </location>
</feature>
<dbReference type="AlphaFoldDB" id="A0AAD8KQZ3"/>
<reference evidence="2" key="1">
    <citation type="journal article" date="2023" name="bioRxiv">
        <title>Improved chromosome-level genome assembly for marigold (Tagetes erecta).</title>
        <authorList>
            <person name="Jiang F."/>
            <person name="Yuan L."/>
            <person name="Wang S."/>
            <person name="Wang H."/>
            <person name="Xu D."/>
            <person name="Wang A."/>
            <person name="Fan W."/>
        </authorList>
    </citation>
    <scope>NUCLEOTIDE SEQUENCE</scope>
    <source>
        <strain evidence="2">WSJ</strain>
        <tissue evidence="2">Leaf</tissue>
    </source>
</reference>
<protein>
    <submittedName>
        <fullName evidence="2">Uncharacterized protein</fullName>
    </submittedName>
</protein>
<sequence length="147" mass="16789">MHGGSFFLCVKGERLQGEVPDGGGTYKRGRITSTKNNIQWGIEVVVVLMAMKGDEGERKMKMLFSPSTQLNSTPSSPSYCLFITSISPHHFNTTQHKHTHLSLSFIQIHHLYRVLTWQPRQQAPFQSDQQYPMAQRLAHSRSRRHVA</sequence>
<dbReference type="EMBL" id="JAUHHV010000004">
    <property type="protein sequence ID" value="KAK1427209.1"/>
    <property type="molecule type" value="Genomic_DNA"/>
</dbReference>
<organism evidence="2 3">
    <name type="scientific">Tagetes erecta</name>
    <name type="common">African marigold</name>
    <dbReference type="NCBI Taxonomy" id="13708"/>
    <lineage>
        <taxon>Eukaryota</taxon>
        <taxon>Viridiplantae</taxon>
        <taxon>Streptophyta</taxon>
        <taxon>Embryophyta</taxon>
        <taxon>Tracheophyta</taxon>
        <taxon>Spermatophyta</taxon>
        <taxon>Magnoliopsida</taxon>
        <taxon>eudicotyledons</taxon>
        <taxon>Gunneridae</taxon>
        <taxon>Pentapetalae</taxon>
        <taxon>asterids</taxon>
        <taxon>campanulids</taxon>
        <taxon>Asterales</taxon>
        <taxon>Asteraceae</taxon>
        <taxon>Asteroideae</taxon>
        <taxon>Heliantheae alliance</taxon>
        <taxon>Tageteae</taxon>
        <taxon>Tagetes</taxon>
    </lineage>
</organism>
<gene>
    <name evidence="2" type="ORF">QVD17_15892</name>
</gene>
<dbReference type="Proteomes" id="UP001229421">
    <property type="component" value="Unassembled WGS sequence"/>
</dbReference>
<evidence type="ECO:0000313" key="2">
    <source>
        <dbReference type="EMBL" id="KAK1427209.1"/>
    </source>
</evidence>
<evidence type="ECO:0000313" key="3">
    <source>
        <dbReference type="Proteomes" id="UP001229421"/>
    </source>
</evidence>
<feature type="region of interest" description="Disordered" evidence="1">
    <location>
        <begin position="125"/>
        <end position="147"/>
    </location>
</feature>